<accession>A0ABN7RI57</accession>
<dbReference type="InterPro" id="IPR001173">
    <property type="entry name" value="Glyco_trans_2-like"/>
</dbReference>
<dbReference type="InterPro" id="IPR029044">
    <property type="entry name" value="Nucleotide-diphossugar_trans"/>
</dbReference>
<evidence type="ECO:0000256" key="1">
    <source>
        <dbReference type="SAM" id="Phobius"/>
    </source>
</evidence>
<dbReference type="PANTHER" id="PTHR15046:SF3">
    <property type="entry name" value="BETA-1,4 N-ACETYLGALACTOSAMINYLTRANSFERASE 2-LIKE"/>
    <property type="match status" value="1"/>
</dbReference>
<keyword evidence="1" id="KW-1133">Transmembrane helix</keyword>
<gene>
    <name evidence="3" type="ORF">OKIOD_LOCUS475</name>
</gene>
<dbReference type="EMBL" id="OU015568">
    <property type="protein sequence ID" value="CAG5078161.1"/>
    <property type="molecule type" value="Genomic_DNA"/>
</dbReference>
<feature type="domain" description="Glycosyltransferase 2-like" evidence="2">
    <location>
        <begin position="299"/>
        <end position="432"/>
    </location>
</feature>
<sequence>MRNTNLTYFIFGALTYQVFFIFFKSALFDAEPKFLRENAAVRKNIPCPQKQAVHARHKRETEEESKTIKLAKLDPIDFSEYALKRARVKFYLERAYNPRNESNGKWYGTKPLFLREECRCNRPENFGKSYNYQRMFSEEINQKYTTENEIRKEQYSNFLKDNRFSEMAYPMIRRTPFNPIEVPVFGLTVHPYESIIIPIKFHLEESEMIQFDVDCRFCVWGFDPARRWRNVTDANKLTKKIRLFVEEYDARPLIDIVVVTMKRQLTGEEFEARFPVTYKTMPMPILTTRSTNKFHDMVTIVTKTFMRYPCLERLLDSINKFYPGTQVIVADDTPTEHYKKLDTFKYPFVKQHKMPANAGFFAGRALAISQVMTEYFITMDDDFLVTEETKLEELLKIIDESGYDIIGGGVARNNDEKQTWDKMGRFDIKRDEYGFCYYRGAFQIRPPPSLPGCRTRDIVKNYFIGRVATTGTVRMDPHFARTGHKEFFLDALGELRIASCDGVAPVLHDPEGCDGRSEEYSKFRFPERSEEEQTEYRFQNDKLWYHRNYLKCYQEQYPSTI</sequence>
<feature type="transmembrane region" description="Helical" evidence="1">
    <location>
        <begin position="6"/>
        <end position="27"/>
    </location>
</feature>
<evidence type="ECO:0000313" key="4">
    <source>
        <dbReference type="Proteomes" id="UP001158576"/>
    </source>
</evidence>
<proteinExistence type="predicted"/>
<name>A0ABN7RI57_OIKDI</name>
<keyword evidence="1" id="KW-0472">Membrane</keyword>
<dbReference type="Gene3D" id="3.90.550.10">
    <property type="entry name" value="Spore Coat Polysaccharide Biosynthesis Protein SpsA, Chain A"/>
    <property type="match status" value="1"/>
</dbReference>
<keyword evidence="1" id="KW-0812">Transmembrane</keyword>
<evidence type="ECO:0000259" key="2">
    <source>
        <dbReference type="Pfam" id="PF00535"/>
    </source>
</evidence>
<reference evidence="3 4" key="1">
    <citation type="submission" date="2021-04" db="EMBL/GenBank/DDBJ databases">
        <authorList>
            <person name="Bliznina A."/>
        </authorList>
    </citation>
    <scope>NUCLEOTIDE SEQUENCE [LARGE SCALE GENOMIC DNA]</scope>
</reference>
<dbReference type="Proteomes" id="UP001158576">
    <property type="component" value="Chromosome PAR"/>
</dbReference>
<keyword evidence="4" id="KW-1185">Reference proteome</keyword>
<protein>
    <submittedName>
        <fullName evidence="3">Oidioi.mRNA.OKI2018_I69.PAR.g8917.t1.cds</fullName>
    </submittedName>
</protein>
<dbReference type="PANTHER" id="PTHR15046">
    <property type="entry name" value="GLYCO_TRANS_2-LIKE DOMAIN-CONTAINING PROTEIN"/>
    <property type="match status" value="1"/>
</dbReference>
<evidence type="ECO:0000313" key="3">
    <source>
        <dbReference type="EMBL" id="CAG5078161.1"/>
    </source>
</evidence>
<dbReference type="SUPFAM" id="SSF53448">
    <property type="entry name" value="Nucleotide-diphospho-sugar transferases"/>
    <property type="match status" value="1"/>
</dbReference>
<organism evidence="3 4">
    <name type="scientific">Oikopleura dioica</name>
    <name type="common">Tunicate</name>
    <dbReference type="NCBI Taxonomy" id="34765"/>
    <lineage>
        <taxon>Eukaryota</taxon>
        <taxon>Metazoa</taxon>
        <taxon>Chordata</taxon>
        <taxon>Tunicata</taxon>
        <taxon>Appendicularia</taxon>
        <taxon>Copelata</taxon>
        <taxon>Oikopleuridae</taxon>
        <taxon>Oikopleura</taxon>
    </lineage>
</organism>
<dbReference type="Pfam" id="PF00535">
    <property type="entry name" value="Glycos_transf_2"/>
    <property type="match status" value="1"/>
</dbReference>